<keyword evidence="10" id="KW-1185">Reference proteome</keyword>
<dbReference type="AlphaFoldDB" id="A0A4P7GPV3"/>
<gene>
    <name evidence="9" type="ORF">EXE57_19065</name>
</gene>
<dbReference type="KEGG" id="noy:EXE57_19065"/>
<evidence type="ECO:0000256" key="3">
    <source>
        <dbReference type="ARBA" id="ARBA00022448"/>
    </source>
</evidence>
<protein>
    <submittedName>
        <fullName evidence="9">Branched-chain amino acid ABC transporter permease</fullName>
    </submittedName>
</protein>
<dbReference type="PANTHER" id="PTHR34979:SF1">
    <property type="entry name" value="INNER MEMBRANE PROTEIN YGAZ"/>
    <property type="match status" value="1"/>
</dbReference>
<keyword evidence="4" id="KW-1003">Cell membrane</keyword>
<dbReference type="GO" id="GO:0005886">
    <property type="term" value="C:plasma membrane"/>
    <property type="evidence" value="ECO:0007669"/>
    <property type="project" value="UniProtKB-SubCell"/>
</dbReference>
<dbReference type="InterPro" id="IPR011606">
    <property type="entry name" value="Brnchd-chn_aa_trnsp_permease"/>
</dbReference>
<evidence type="ECO:0000313" key="9">
    <source>
        <dbReference type="EMBL" id="QBR94153.1"/>
    </source>
</evidence>
<evidence type="ECO:0000256" key="1">
    <source>
        <dbReference type="ARBA" id="ARBA00004651"/>
    </source>
</evidence>
<evidence type="ECO:0000256" key="5">
    <source>
        <dbReference type="ARBA" id="ARBA00022692"/>
    </source>
</evidence>
<evidence type="ECO:0000256" key="6">
    <source>
        <dbReference type="ARBA" id="ARBA00022989"/>
    </source>
</evidence>
<sequence length="246" mass="24446">MSSSEPSPEGSSGASSSAARRAVVRDGIGVGVATGLYATSFGAVAVASGLTVAQTCALSLVMFTGASQFALVGVLASGGTPLAAGLTALMLGTRNTLYGLKVAPALAWRGVRRLGAAQLLIDESTAMAVGRPTRDLARAGFLATGLSIFVLWNAFTLVGAVAGEALGDPRTYGLDAAVGAAFLALLWPRLADRRNQLVAVAAAAVALGLVPLTTAGVPVLAAAGVALLVGVLSHGEDPTEIPEAPR</sequence>
<feature type="transmembrane region" description="Helical" evidence="8">
    <location>
        <begin position="199"/>
        <end position="232"/>
    </location>
</feature>
<dbReference type="EMBL" id="CP038267">
    <property type="protein sequence ID" value="QBR94153.1"/>
    <property type="molecule type" value="Genomic_DNA"/>
</dbReference>
<dbReference type="PANTHER" id="PTHR34979">
    <property type="entry name" value="INNER MEMBRANE PROTEIN YGAZ"/>
    <property type="match status" value="1"/>
</dbReference>
<comment type="similarity">
    <text evidence="2">Belongs to the AzlC family.</text>
</comment>
<dbReference type="Pfam" id="PF03591">
    <property type="entry name" value="AzlC"/>
    <property type="match status" value="1"/>
</dbReference>
<keyword evidence="3" id="KW-0813">Transport</keyword>
<dbReference type="Proteomes" id="UP000294894">
    <property type="component" value="Chromosome"/>
</dbReference>
<feature type="transmembrane region" description="Helical" evidence="8">
    <location>
        <begin position="169"/>
        <end position="187"/>
    </location>
</feature>
<organism evidence="9 10">
    <name type="scientific">Nocardioides euryhalodurans</name>
    <dbReference type="NCBI Taxonomy" id="2518370"/>
    <lineage>
        <taxon>Bacteria</taxon>
        <taxon>Bacillati</taxon>
        <taxon>Actinomycetota</taxon>
        <taxon>Actinomycetes</taxon>
        <taxon>Propionibacteriales</taxon>
        <taxon>Nocardioidaceae</taxon>
        <taxon>Nocardioides</taxon>
    </lineage>
</organism>
<accession>A0A4P7GPV3</accession>
<dbReference type="OrthoDB" id="5195391at2"/>
<evidence type="ECO:0000256" key="4">
    <source>
        <dbReference type="ARBA" id="ARBA00022475"/>
    </source>
</evidence>
<dbReference type="GO" id="GO:1903785">
    <property type="term" value="P:L-valine transmembrane transport"/>
    <property type="evidence" value="ECO:0007669"/>
    <property type="project" value="TreeGrafter"/>
</dbReference>
<evidence type="ECO:0000313" key="10">
    <source>
        <dbReference type="Proteomes" id="UP000294894"/>
    </source>
</evidence>
<reference evidence="9 10" key="1">
    <citation type="submission" date="2019-03" db="EMBL/GenBank/DDBJ databases">
        <title>Three New Species of Nocardioides, Nocardioides euryhalodurans sp. nov., Nocardioides seonyuensis sp. nov. and Nocardioides eburneoflavus sp. nov., Iolated from Soil.</title>
        <authorList>
            <person name="Roh S.G."/>
            <person name="Lee C."/>
            <person name="Kim M.-K."/>
            <person name="Kim S.B."/>
        </authorList>
    </citation>
    <scope>NUCLEOTIDE SEQUENCE [LARGE SCALE GENOMIC DNA]</scope>
    <source>
        <strain evidence="9 10">MMS17-SY117</strain>
    </source>
</reference>
<feature type="transmembrane region" description="Helical" evidence="8">
    <location>
        <begin position="141"/>
        <end position="163"/>
    </location>
</feature>
<evidence type="ECO:0000256" key="7">
    <source>
        <dbReference type="ARBA" id="ARBA00023136"/>
    </source>
</evidence>
<evidence type="ECO:0000256" key="8">
    <source>
        <dbReference type="SAM" id="Phobius"/>
    </source>
</evidence>
<keyword evidence="5 8" id="KW-0812">Transmembrane</keyword>
<keyword evidence="6 8" id="KW-1133">Transmembrane helix</keyword>
<comment type="subcellular location">
    <subcellularLocation>
        <location evidence="1">Cell membrane</location>
        <topology evidence="1">Multi-pass membrane protein</topology>
    </subcellularLocation>
</comment>
<proteinExistence type="inferred from homology"/>
<evidence type="ECO:0000256" key="2">
    <source>
        <dbReference type="ARBA" id="ARBA00010735"/>
    </source>
</evidence>
<name>A0A4P7GPV3_9ACTN</name>
<feature type="transmembrane region" description="Helical" evidence="8">
    <location>
        <begin position="30"/>
        <end position="63"/>
    </location>
</feature>
<keyword evidence="7 8" id="KW-0472">Membrane</keyword>
<feature type="transmembrane region" description="Helical" evidence="8">
    <location>
        <begin position="69"/>
        <end position="91"/>
    </location>
</feature>
<dbReference type="RefSeq" id="WP_135080299.1">
    <property type="nucleotide sequence ID" value="NZ_CP038267.1"/>
</dbReference>